<evidence type="ECO:0000256" key="1">
    <source>
        <dbReference type="SAM" id="SignalP"/>
    </source>
</evidence>
<dbReference type="EMBL" id="GGFJ01011993">
    <property type="protein sequence ID" value="MBW61134.1"/>
    <property type="molecule type" value="Transcribed_RNA"/>
</dbReference>
<feature type="chain" id="PRO_5014688801" evidence="1">
    <location>
        <begin position="25"/>
        <end position="125"/>
    </location>
</feature>
<proteinExistence type="predicted"/>
<protein>
    <submittedName>
        <fullName evidence="2">Putative secreted protein</fullName>
    </submittedName>
</protein>
<name>A0A2M4C742_9DIPT</name>
<sequence length="125" mass="13835">MSHTIRTHLAVWLGQSIWIAPSVADGRSTMARSRRTRRNVLPVAVVLPRVPRRSSGLIGDRSPMSSGLRSTSQYVRSWPFARVDRSSVGRASRYRSHLPCGLLFATWSGQSIISRITGARHGPSL</sequence>
<accession>A0A2M4C742</accession>
<evidence type="ECO:0000313" key="2">
    <source>
        <dbReference type="EMBL" id="MBW61134.1"/>
    </source>
</evidence>
<feature type="signal peptide" evidence="1">
    <location>
        <begin position="1"/>
        <end position="24"/>
    </location>
</feature>
<keyword evidence="1" id="KW-0732">Signal</keyword>
<organism evidence="2">
    <name type="scientific">Anopheles marajoara</name>
    <dbReference type="NCBI Taxonomy" id="58244"/>
    <lineage>
        <taxon>Eukaryota</taxon>
        <taxon>Metazoa</taxon>
        <taxon>Ecdysozoa</taxon>
        <taxon>Arthropoda</taxon>
        <taxon>Hexapoda</taxon>
        <taxon>Insecta</taxon>
        <taxon>Pterygota</taxon>
        <taxon>Neoptera</taxon>
        <taxon>Endopterygota</taxon>
        <taxon>Diptera</taxon>
        <taxon>Nematocera</taxon>
        <taxon>Culicoidea</taxon>
        <taxon>Culicidae</taxon>
        <taxon>Anophelinae</taxon>
        <taxon>Anopheles</taxon>
    </lineage>
</organism>
<reference evidence="2" key="1">
    <citation type="submission" date="2018-01" db="EMBL/GenBank/DDBJ databases">
        <title>An insight into the sialome of Amazonian anophelines.</title>
        <authorList>
            <person name="Ribeiro J.M."/>
            <person name="Scarpassa V."/>
            <person name="Calvo E."/>
        </authorList>
    </citation>
    <scope>NUCLEOTIDE SEQUENCE</scope>
    <source>
        <tissue evidence="2">Salivary glands</tissue>
    </source>
</reference>
<dbReference type="AlphaFoldDB" id="A0A2M4C742"/>